<name>A0A7Y6F523_9ACTN</name>
<reference evidence="2 3" key="1">
    <citation type="submission" date="2020-03" db="EMBL/GenBank/DDBJ databases">
        <title>Complete genome sequence of sixteen Streptomyces strains facilitates identification of candidate genes involved in plant growth-promotion in grain legumes and cereals.</title>
        <authorList>
            <person name="Gopalakrishnan S."/>
            <person name="Thakur V."/>
            <person name="Saxena R."/>
            <person name="Vadlamudi S."/>
            <person name="Purohit S."/>
            <person name="Kumar V."/>
            <person name="Rathore A."/>
            <person name="Chitikineni A."/>
            <person name="Varshney R.K."/>
        </authorList>
    </citation>
    <scope>NUCLEOTIDE SEQUENCE [LARGE SCALE GENOMIC DNA]</scope>
    <source>
        <strain evidence="2 3">KAI-180</strain>
    </source>
</reference>
<accession>A0A7Y6F523</accession>
<dbReference type="Proteomes" id="UP000540128">
    <property type="component" value="Unassembled WGS sequence"/>
</dbReference>
<dbReference type="InterPro" id="IPR025475">
    <property type="entry name" value="DUF4326"/>
</dbReference>
<organism evidence="2 3">
    <name type="scientific">Streptomyces odorifer</name>
    <dbReference type="NCBI Taxonomy" id="53450"/>
    <lineage>
        <taxon>Bacteria</taxon>
        <taxon>Bacillati</taxon>
        <taxon>Actinomycetota</taxon>
        <taxon>Actinomycetes</taxon>
        <taxon>Kitasatosporales</taxon>
        <taxon>Streptomycetaceae</taxon>
        <taxon>Streptomyces</taxon>
        <taxon>Streptomyces albidoflavus group</taxon>
    </lineage>
</organism>
<sequence length="122" mass="13793">MMPSRIQRRRTKGWRKPDNTVIVTRPSRFGNPFTLAGAREWLGAETPEQAREACHMAFRSWVRGSDQWWMGPEAAAARRRLLEGLPELRGKDLACYCPLPEPGEPDHCHAAVLLDLANGETL</sequence>
<keyword evidence="3" id="KW-1185">Reference proteome</keyword>
<evidence type="ECO:0000313" key="3">
    <source>
        <dbReference type="Proteomes" id="UP000540128"/>
    </source>
</evidence>
<dbReference type="AlphaFoldDB" id="A0A7Y6F523"/>
<feature type="domain" description="DUF4326" evidence="1">
    <location>
        <begin position="10"/>
        <end position="114"/>
    </location>
</feature>
<evidence type="ECO:0000259" key="1">
    <source>
        <dbReference type="Pfam" id="PF14216"/>
    </source>
</evidence>
<protein>
    <submittedName>
        <fullName evidence="2">DUF4326 domain-containing protein</fullName>
    </submittedName>
</protein>
<proteinExistence type="predicted"/>
<comment type="caution">
    <text evidence="2">The sequence shown here is derived from an EMBL/GenBank/DDBJ whole genome shotgun (WGS) entry which is preliminary data.</text>
</comment>
<gene>
    <name evidence="2" type="ORF">G6W59_27615</name>
</gene>
<dbReference type="EMBL" id="JAANNT010000035">
    <property type="protein sequence ID" value="NUV32014.1"/>
    <property type="molecule type" value="Genomic_DNA"/>
</dbReference>
<dbReference type="Pfam" id="PF14216">
    <property type="entry name" value="DUF4326"/>
    <property type="match status" value="1"/>
</dbReference>
<evidence type="ECO:0000313" key="2">
    <source>
        <dbReference type="EMBL" id="NUV32014.1"/>
    </source>
</evidence>